<evidence type="ECO:0000256" key="1">
    <source>
        <dbReference type="SAM" id="MobiDB-lite"/>
    </source>
</evidence>
<keyword evidence="3" id="KW-1185">Reference proteome</keyword>
<dbReference type="EMBL" id="POTY01000363">
    <property type="protein sequence ID" value="PZG06288.1"/>
    <property type="molecule type" value="Genomic_DNA"/>
</dbReference>
<comment type="caution">
    <text evidence="2">The sequence shown here is derived from an EMBL/GenBank/DDBJ whole genome shotgun (WGS) entry which is preliminary data.</text>
</comment>
<feature type="region of interest" description="Disordered" evidence="1">
    <location>
        <begin position="1"/>
        <end position="59"/>
    </location>
</feature>
<gene>
    <name evidence="2" type="ORF">C1I95_32160</name>
</gene>
<dbReference type="Proteomes" id="UP000248924">
    <property type="component" value="Unassembled WGS sequence"/>
</dbReference>
<protein>
    <submittedName>
        <fullName evidence="2">Uncharacterized protein</fullName>
    </submittedName>
</protein>
<name>A0A2W2E2A8_9ACTN</name>
<reference evidence="2 3" key="1">
    <citation type="submission" date="2018-01" db="EMBL/GenBank/DDBJ databases">
        <title>Draft genome sequence of Jishengella sp. NA12.</title>
        <authorList>
            <person name="Sahin N."/>
            <person name="Ay H."/>
            <person name="Saygin H."/>
        </authorList>
    </citation>
    <scope>NUCLEOTIDE SEQUENCE [LARGE SCALE GENOMIC DNA]</scope>
    <source>
        <strain evidence="2 3">NA12</strain>
    </source>
</reference>
<feature type="non-terminal residue" evidence="2">
    <location>
        <position position="1"/>
    </location>
</feature>
<proteinExistence type="predicted"/>
<accession>A0A2W2E2A8</accession>
<dbReference type="AlphaFoldDB" id="A0A2W2E2A8"/>
<sequence length="107" mass="9313">ALGAAGTPGAANGGLASSTTPTGDYYSKGQGGGPAARLGTGGALSGQGGSSKLGGGGRGNGVVTGNNVGVAGGLYGGGASGAVAGPSTAAQAGAGGAQGIVLVHLYA</sequence>
<feature type="compositionally biased region" description="Gly residues" evidence="1">
    <location>
        <begin position="29"/>
        <end position="59"/>
    </location>
</feature>
<feature type="compositionally biased region" description="Low complexity" evidence="1">
    <location>
        <begin position="1"/>
        <end position="16"/>
    </location>
</feature>
<evidence type="ECO:0000313" key="2">
    <source>
        <dbReference type="EMBL" id="PZG06288.1"/>
    </source>
</evidence>
<evidence type="ECO:0000313" key="3">
    <source>
        <dbReference type="Proteomes" id="UP000248924"/>
    </source>
</evidence>
<organism evidence="2 3">
    <name type="scientific">Micromonospora craterilacus</name>
    <dbReference type="NCBI Taxonomy" id="1655439"/>
    <lineage>
        <taxon>Bacteria</taxon>
        <taxon>Bacillati</taxon>
        <taxon>Actinomycetota</taxon>
        <taxon>Actinomycetes</taxon>
        <taxon>Micromonosporales</taxon>
        <taxon>Micromonosporaceae</taxon>
        <taxon>Micromonospora</taxon>
    </lineage>
</organism>